<accession>A0A2J4JKG6</accession>
<dbReference type="Proteomes" id="UP000221015">
    <property type="component" value="Unassembled WGS sequence"/>
</dbReference>
<dbReference type="EMBL" id="NMTS02000102">
    <property type="protein sequence ID" value="PLK28352.1"/>
    <property type="molecule type" value="Genomic_DNA"/>
</dbReference>
<comment type="caution">
    <text evidence="1">The sequence shown here is derived from an EMBL/GenBank/DDBJ whole genome shotgun (WGS) entry which is preliminary data.</text>
</comment>
<protein>
    <submittedName>
        <fullName evidence="1">Uncharacterized protein</fullName>
    </submittedName>
</protein>
<proteinExistence type="predicted"/>
<evidence type="ECO:0000313" key="2">
    <source>
        <dbReference type="Proteomes" id="UP000221015"/>
    </source>
</evidence>
<name>A0A2J4JKG6_9FIRM</name>
<gene>
    <name evidence="1" type="ORF">CGS50_013930</name>
</gene>
<organism evidence="1 2">
    <name type="scientific">Faecalibacterium prausnitzii</name>
    <dbReference type="NCBI Taxonomy" id="853"/>
    <lineage>
        <taxon>Bacteria</taxon>
        <taxon>Bacillati</taxon>
        <taxon>Bacillota</taxon>
        <taxon>Clostridia</taxon>
        <taxon>Eubacteriales</taxon>
        <taxon>Oscillospiraceae</taxon>
        <taxon>Faecalibacterium</taxon>
    </lineage>
</organism>
<evidence type="ECO:0000313" key="1">
    <source>
        <dbReference type="EMBL" id="PLK28352.1"/>
    </source>
</evidence>
<reference evidence="1 2" key="1">
    <citation type="journal article" date="2017" name="Front. Microbiol.">
        <title>New Insights into the Diversity of the Genus Faecalibacterium.</title>
        <authorList>
            <person name="Benevides L."/>
            <person name="Burman S."/>
            <person name="Martin R."/>
            <person name="Robert V."/>
            <person name="Thomas M."/>
            <person name="Miquel S."/>
            <person name="Chain F."/>
            <person name="Sokol H."/>
            <person name="Bermudez-Humaran L.G."/>
            <person name="Morrison M."/>
            <person name="Langella P."/>
            <person name="Azevedo V.A."/>
            <person name="Chatel J.M."/>
            <person name="Soares S."/>
        </authorList>
    </citation>
    <scope>NUCLEOTIDE SEQUENCE [LARGE SCALE GENOMIC DNA]</scope>
    <source>
        <strain evidence="1 2">CNCM I 4542</strain>
    </source>
</reference>
<sequence>MRGRLLHTINSLALSVTCGDTLSLLSLRDIFPRPGEVFPQRERPWQRDEVCVDCQGLSLWESWQIQRI</sequence>
<dbReference type="AlphaFoldDB" id="A0A2J4JKG6"/>